<evidence type="ECO:0000313" key="3">
    <source>
        <dbReference type="EMBL" id="SDU20682.1"/>
    </source>
</evidence>
<protein>
    <recommendedName>
        <fullName evidence="2">DUF4136 domain-containing protein</fullName>
    </recommendedName>
</protein>
<proteinExistence type="predicted"/>
<keyword evidence="1" id="KW-0732">Signal</keyword>
<evidence type="ECO:0000259" key="2">
    <source>
        <dbReference type="Pfam" id="PF13590"/>
    </source>
</evidence>
<name>A0A1H2GMD1_9GAMM</name>
<dbReference type="Gene3D" id="3.30.160.670">
    <property type="match status" value="1"/>
</dbReference>
<accession>A0A1H2GMD1</accession>
<dbReference type="PROSITE" id="PS51257">
    <property type="entry name" value="PROKAR_LIPOPROTEIN"/>
    <property type="match status" value="1"/>
</dbReference>
<feature type="chain" id="PRO_5009274974" description="DUF4136 domain-containing protein" evidence="1">
    <location>
        <begin position="22"/>
        <end position="187"/>
    </location>
</feature>
<dbReference type="STRING" id="1245526.SAMN05216580_1861"/>
<dbReference type="Proteomes" id="UP000243063">
    <property type="component" value="Chromosome I"/>
</dbReference>
<dbReference type="Pfam" id="PF13590">
    <property type="entry name" value="DUF4136"/>
    <property type="match status" value="1"/>
</dbReference>
<feature type="domain" description="DUF4136" evidence="2">
    <location>
        <begin position="22"/>
        <end position="184"/>
    </location>
</feature>
<dbReference type="OrthoDB" id="7019059at2"/>
<feature type="signal peptide" evidence="1">
    <location>
        <begin position="1"/>
        <end position="21"/>
    </location>
</feature>
<dbReference type="EMBL" id="LT629780">
    <property type="protein sequence ID" value="SDU20682.1"/>
    <property type="molecule type" value="Genomic_DNA"/>
</dbReference>
<gene>
    <name evidence="3" type="ORF">SAMN05216580_1861</name>
</gene>
<evidence type="ECO:0000256" key="1">
    <source>
        <dbReference type="SAM" id="SignalP"/>
    </source>
</evidence>
<sequence length="187" mass="20902">MLLRCCLLATLLLLGACQTPRVDSDYDPQRDFATLRTWRWAEPALQYRPDDPRLASDLTAQRVREAVAEQLERRGLRSAAAGAPADLQVQAWLIVEQRQQQVVSHYGGFAGPYWGGYWGGMPYSEVRTLDYRVGTLQLDLRDSAGHLVWRGSAAQVLPATPGTPAERSAAIRATVAKILDQYPPRRR</sequence>
<dbReference type="AlphaFoldDB" id="A0A1H2GMD1"/>
<dbReference type="RefSeq" id="WP_090213831.1">
    <property type="nucleotide sequence ID" value="NZ_LT629780.1"/>
</dbReference>
<evidence type="ECO:0000313" key="4">
    <source>
        <dbReference type="Proteomes" id="UP000243063"/>
    </source>
</evidence>
<dbReference type="InterPro" id="IPR025411">
    <property type="entry name" value="DUF4136"/>
</dbReference>
<organism evidence="3 4">
    <name type="scientific">Geopseudomonas guangdongensis</name>
    <dbReference type="NCBI Taxonomy" id="1245526"/>
    <lineage>
        <taxon>Bacteria</taxon>
        <taxon>Pseudomonadati</taxon>
        <taxon>Pseudomonadota</taxon>
        <taxon>Gammaproteobacteria</taxon>
        <taxon>Pseudomonadales</taxon>
        <taxon>Pseudomonadaceae</taxon>
        <taxon>Geopseudomonas</taxon>
    </lineage>
</organism>
<keyword evidence="4" id="KW-1185">Reference proteome</keyword>
<reference evidence="4" key="1">
    <citation type="submission" date="2016-10" db="EMBL/GenBank/DDBJ databases">
        <authorList>
            <person name="Varghese N."/>
            <person name="Submissions S."/>
        </authorList>
    </citation>
    <scope>NUCLEOTIDE SEQUENCE [LARGE SCALE GENOMIC DNA]</scope>
    <source>
        <strain evidence="4">CCTCC 2012022</strain>
    </source>
</reference>